<dbReference type="Proteomes" id="UP000289784">
    <property type="component" value="Unassembled WGS sequence"/>
</dbReference>
<gene>
    <name evidence="3" type="ORF">EPA99_05465</name>
</gene>
<proteinExistence type="predicted"/>
<feature type="region of interest" description="Disordered" evidence="1">
    <location>
        <begin position="72"/>
        <end position="99"/>
    </location>
</feature>
<name>A0A4Q1JXI2_9GAMM</name>
<reference evidence="3 4" key="1">
    <citation type="submission" date="2019-01" db="EMBL/GenBank/DDBJ databases">
        <title>Pseudoxanthomonas composti sp. nov., isolated from compost.</title>
        <authorList>
            <person name="Yang G."/>
        </authorList>
    </citation>
    <scope>NUCLEOTIDE SEQUENCE [LARGE SCALE GENOMIC DNA]</scope>
    <source>
        <strain evidence="3 4">GSS15</strain>
    </source>
</reference>
<evidence type="ECO:0000256" key="1">
    <source>
        <dbReference type="SAM" id="MobiDB-lite"/>
    </source>
</evidence>
<keyword evidence="2" id="KW-0732">Signal</keyword>
<feature type="compositionally biased region" description="Basic and acidic residues" evidence="1">
    <location>
        <begin position="88"/>
        <end position="98"/>
    </location>
</feature>
<sequence length="132" mass="15102">MGRLVLMWLACAAIASAHAQHVYRCHSADAVSYQSQPCPPGTASRRWDYVPGPPTSPALQARLDAIGRELIQRNRPIVPTTRRRARGERRPPRADACARARHRQQATLERLKLKRTHDQLRRLDDEVTRHCR</sequence>
<accession>A0A4Q1JXI2</accession>
<dbReference type="AlphaFoldDB" id="A0A4Q1JXI2"/>
<feature type="chain" id="PRO_5020768046" description="DUF4124 domain-containing protein" evidence="2">
    <location>
        <begin position="20"/>
        <end position="132"/>
    </location>
</feature>
<feature type="signal peptide" evidence="2">
    <location>
        <begin position="1"/>
        <end position="19"/>
    </location>
</feature>
<evidence type="ECO:0000256" key="2">
    <source>
        <dbReference type="SAM" id="SignalP"/>
    </source>
</evidence>
<evidence type="ECO:0000313" key="3">
    <source>
        <dbReference type="EMBL" id="RXR07366.1"/>
    </source>
</evidence>
<protein>
    <recommendedName>
        <fullName evidence="5">DUF4124 domain-containing protein</fullName>
    </recommendedName>
</protein>
<dbReference type="EMBL" id="SAWZ01000002">
    <property type="protein sequence ID" value="RXR07366.1"/>
    <property type="molecule type" value="Genomic_DNA"/>
</dbReference>
<evidence type="ECO:0000313" key="4">
    <source>
        <dbReference type="Proteomes" id="UP000289784"/>
    </source>
</evidence>
<evidence type="ECO:0008006" key="5">
    <source>
        <dbReference type="Google" id="ProtNLM"/>
    </source>
</evidence>
<keyword evidence="4" id="KW-1185">Reference proteome</keyword>
<dbReference type="RefSeq" id="WP_129470180.1">
    <property type="nucleotide sequence ID" value="NZ_SAWZ01000002.1"/>
</dbReference>
<organism evidence="3 4">
    <name type="scientific">Pseudoxanthomonas composti</name>
    <dbReference type="NCBI Taxonomy" id="2137479"/>
    <lineage>
        <taxon>Bacteria</taxon>
        <taxon>Pseudomonadati</taxon>
        <taxon>Pseudomonadota</taxon>
        <taxon>Gammaproteobacteria</taxon>
        <taxon>Lysobacterales</taxon>
        <taxon>Lysobacteraceae</taxon>
        <taxon>Pseudoxanthomonas</taxon>
    </lineage>
</organism>
<comment type="caution">
    <text evidence="3">The sequence shown here is derived from an EMBL/GenBank/DDBJ whole genome shotgun (WGS) entry which is preliminary data.</text>
</comment>